<sequence length="87" mass="9270">MKGMPSVHWRKSSHSGHSGGNCVEVAGLWRKSRYSGHEGGECVEVAGLSPMVGVRDSKDPDGPKLTFSASAWAAFARSVKSSEHDLT</sequence>
<evidence type="ECO:0000313" key="3">
    <source>
        <dbReference type="EMBL" id="GAA0581542.1"/>
    </source>
</evidence>
<dbReference type="Proteomes" id="UP001501427">
    <property type="component" value="Unassembled WGS sequence"/>
</dbReference>
<feature type="domain" description="DUF397" evidence="2">
    <location>
        <begin position="29"/>
        <end position="80"/>
    </location>
</feature>
<dbReference type="AlphaFoldDB" id="A0A7W7IHG6"/>
<evidence type="ECO:0000313" key="5">
    <source>
        <dbReference type="Proteomes" id="UP000549343"/>
    </source>
</evidence>
<reference evidence="4 5" key="2">
    <citation type="submission" date="2020-08" db="EMBL/GenBank/DDBJ databases">
        <title>Sequencing the genomes of 1000 actinobacteria strains.</title>
        <authorList>
            <person name="Klenk H.-P."/>
        </authorList>
    </citation>
    <scope>NUCLEOTIDE SEQUENCE [LARGE SCALE GENOMIC DNA]</scope>
    <source>
        <strain evidence="4 5">DSM 44772</strain>
    </source>
</reference>
<evidence type="ECO:0000313" key="4">
    <source>
        <dbReference type="EMBL" id="MBB4777191.1"/>
    </source>
</evidence>
<dbReference type="EMBL" id="BAAAHD010000052">
    <property type="protein sequence ID" value="GAA0581542.1"/>
    <property type="molecule type" value="Genomic_DNA"/>
</dbReference>
<accession>A0A7W7IHG6</accession>
<evidence type="ECO:0000256" key="1">
    <source>
        <dbReference type="SAM" id="MobiDB-lite"/>
    </source>
</evidence>
<dbReference type="RefSeq" id="WP_308427995.1">
    <property type="nucleotide sequence ID" value="NZ_BAAAHD010000052.1"/>
</dbReference>
<name>A0A7W7IHG6_9ACTN</name>
<evidence type="ECO:0000313" key="6">
    <source>
        <dbReference type="Proteomes" id="UP001501427"/>
    </source>
</evidence>
<protein>
    <submittedName>
        <fullName evidence="3">DUF397 domain-containing protein</fullName>
    </submittedName>
</protein>
<gene>
    <name evidence="4" type="ORF">F4557_005609</name>
    <name evidence="3" type="ORF">GCM10009546_50000</name>
</gene>
<keyword evidence="6" id="KW-1185">Reference proteome</keyword>
<dbReference type="InterPro" id="IPR007278">
    <property type="entry name" value="DUF397"/>
</dbReference>
<feature type="region of interest" description="Disordered" evidence="1">
    <location>
        <begin position="1"/>
        <end position="20"/>
    </location>
</feature>
<organism evidence="4 5">
    <name type="scientific">Actinomadura livida</name>
    <dbReference type="NCBI Taxonomy" id="79909"/>
    <lineage>
        <taxon>Bacteria</taxon>
        <taxon>Bacillati</taxon>
        <taxon>Actinomycetota</taxon>
        <taxon>Actinomycetes</taxon>
        <taxon>Streptosporangiales</taxon>
        <taxon>Thermomonosporaceae</taxon>
        <taxon>Actinomadura</taxon>
    </lineage>
</organism>
<evidence type="ECO:0000259" key="2">
    <source>
        <dbReference type="Pfam" id="PF04149"/>
    </source>
</evidence>
<feature type="domain" description="DUF397" evidence="2">
    <location>
        <begin position="8"/>
        <end position="26"/>
    </location>
</feature>
<reference evidence="3" key="3">
    <citation type="submission" date="2023-12" db="EMBL/GenBank/DDBJ databases">
        <authorList>
            <person name="Sun Q."/>
            <person name="Inoue M."/>
        </authorList>
    </citation>
    <scope>NUCLEOTIDE SEQUENCE</scope>
    <source>
        <strain evidence="3">JCM 10667</strain>
    </source>
</reference>
<dbReference type="EMBL" id="JACHMV010000001">
    <property type="protein sequence ID" value="MBB4777191.1"/>
    <property type="molecule type" value="Genomic_DNA"/>
</dbReference>
<reference evidence="3 6" key="1">
    <citation type="journal article" date="2019" name="Int. J. Syst. Evol. Microbiol.">
        <title>The Global Catalogue of Microorganisms (GCM) 10K type strain sequencing project: providing services to taxonomists for standard genome sequencing and annotation.</title>
        <authorList>
            <consortium name="The Broad Institute Genomics Platform"/>
            <consortium name="The Broad Institute Genome Sequencing Center for Infectious Disease"/>
            <person name="Wu L."/>
            <person name="Ma J."/>
        </authorList>
    </citation>
    <scope>NUCLEOTIDE SEQUENCE [LARGE SCALE GENOMIC DNA]</scope>
    <source>
        <strain evidence="3 6">JCM 10667</strain>
    </source>
</reference>
<dbReference type="Proteomes" id="UP000549343">
    <property type="component" value="Unassembled WGS sequence"/>
</dbReference>
<proteinExistence type="predicted"/>
<comment type="caution">
    <text evidence="4">The sequence shown here is derived from an EMBL/GenBank/DDBJ whole genome shotgun (WGS) entry which is preliminary data.</text>
</comment>
<dbReference type="Pfam" id="PF04149">
    <property type="entry name" value="DUF397"/>
    <property type="match status" value="2"/>
</dbReference>